<proteinExistence type="predicted"/>
<evidence type="ECO:0000313" key="1">
    <source>
        <dbReference type="EMBL" id="CEK83656.1"/>
    </source>
</evidence>
<gene>
    <name evidence="1" type="primary">ORF138341</name>
</gene>
<dbReference type="EMBL" id="HACG01036791">
    <property type="protein sequence ID" value="CEK83656.1"/>
    <property type="molecule type" value="Transcribed_RNA"/>
</dbReference>
<accession>A0A0B7AUG0</accession>
<reference evidence="1" key="1">
    <citation type="submission" date="2014-12" db="EMBL/GenBank/DDBJ databases">
        <title>Insight into the proteome of Arion vulgaris.</title>
        <authorList>
            <person name="Aradska J."/>
            <person name="Bulat T."/>
            <person name="Smidak R."/>
            <person name="Sarate P."/>
            <person name="Gangsoo J."/>
            <person name="Sialana F."/>
            <person name="Bilban M."/>
            <person name="Lubec G."/>
        </authorList>
    </citation>
    <scope>NUCLEOTIDE SEQUENCE</scope>
    <source>
        <tissue evidence="1">Skin</tissue>
    </source>
</reference>
<name>A0A0B7AUG0_9EUPU</name>
<sequence length="72" mass="8316">MRKKLQSVSRNIKMYKVLAAASYNIYTSCHSVASYQDTINASVKKIQDLQFSHVDRHPKQQSTYFETALDMT</sequence>
<protein>
    <submittedName>
        <fullName evidence="1">Uncharacterized protein</fullName>
    </submittedName>
</protein>
<organism evidence="1">
    <name type="scientific">Arion vulgaris</name>
    <dbReference type="NCBI Taxonomy" id="1028688"/>
    <lineage>
        <taxon>Eukaryota</taxon>
        <taxon>Metazoa</taxon>
        <taxon>Spiralia</taxon>
        <taxon>Lophotrochozoa</taxon>
        <taxon>Mollusca</taxon>
        <taxon>Gastropoda</taxon>
        <taxon>Heterobranchia</taxon>
        <taxon>Euthyneura</taxon>
        <taxon>Panpulmonata</taxon>
        <taxon>Eupulmonata</taxon>
        <taxon>Stylommatophora</taxon>
        <taxon>Helicina</taxon>
        <taxon>Arionoidea</taxon>
        <taxon>Arionidae</taxon>
        <taxon>Arion</taxon>
    </lineage>
</organism>
<dbReference type="AlphaFoldDB" id="A0A0B7AUG0"/>